<dbReference type="eggNOG" id="ENOG5033GCR">
    <property type="taxonomic scope" value="Bacteria"/>
</dbReference>
<dbReference type="MEROPS" id="C96.001"/>
<evidence type="ECO:0000313" key="2">
    <source>
        <dbReference type="EMBL" id="BAL94043.1"/>
    </source>
</evidence>
<dbReference type="HOGENOM" id="CLU_085623_0_0_4"/>
<accession>I0HM06</accession>
<reference evidence="2 3" key="1">
    <citation type="journal article" date="2012" name="J. Bacteriol.">
        <title>Complete genome sequence of phototrophic betaproteobacterium Rubrivivax gelatinosus IL144.</title>
        <authorList>
            <person name="Nagashima S."/>
            <person name="Kamimura A."/>
            <person name="Shimizu T."/>
            <person name="Nakamura-isaki S."/>
            <person name="Aono E."/>
            <person name="Sakamoto K."/>
            <person name="Ichikawa N."/>
            <person name="Nakazawa H."/>
            <person name="Sekine M."/>
            <person name="Yamazaki S."/>
            <person name="Fujita N."/>
            <person name="Shimada K."/>
            <person name="Hanada S."/>
            <person name="Nagashima K.V.P."/>
        </authorList>
    </citation>
    <scope>NUCLEOTIDE SEQUENCE [LARGE SCALE GENOMIC DNA]</scope>
    <source>
        <strain evidence="3">NBRC 100245 / IL144</strain>
    </source>
</reference>
<dbReference type="EMBL" id="AP012320">
    <property type="protein sequence ID" value="BAL94043.1"/>
    <property type="molecule type" value="Genomic_DNA"/>
</dbReference>
<dbReference type="STRING" id="983917.RGE_06980"/>
<proteinExistence type="predicted"/>
<protein>
    <recommendedName>
        <fullName evidence="1">Microcin J25-processing protein McjB C-terminal domain-containing protein</fullName>
    </recommendedName>
</protein>
<dbReference type="AlphaFoldDB" id="I0HM06"/>
<dbReference type="Proteomes" id="UP000007883">
    <property type="component" value="Chromosome"/>
</dbReference>
<organism evidence="2 3">
    <name type="scientific">Rubrivivax gelatinosus (strain NBRC 100245 / IL144)</name>
    <dbReference type="NCBI Taxonomy" id="983917"/>
    <lineage>
        <taxon>Bacteria</taxon>
        <taxon>Pseudomonadati</taxon>
        <taxon>Pseudomonadota</taxon>
        <taxon>Betaproteobacteria</taxon>
        <taxon>Burkholderiales</taxon>
        <taxon>Sphaerotilaceae</taxon>
        <taxon>Rubrivivax</taxon>
    </lineage>
</organism>
<dbReference type="NCBIfam" id="NF033537">
    <property type="entry name" value="lasso_biosyn_B2"/>
    <property type="match status" value="1"/>
</dbReference>
<dbReference type="KEGG" id="rge:RGE_06980"/>
<sequence length="241" mass="26014">MIQPAPTSPRALSLAPHVRACATGGQVILLDLRSGTYLGLAGDRLAALAGGVAGWPNPTRKEGETAPTSIAIYSLVRPLLARGLLVEHLVEPAPIVELEEPRSALDTDDAIVSVRTKDVGRFIHAAGSASAWLRWHSLLWIVEAATARRGTNAKALCDFEALRHAVARYDKLRPLAFAAQDRCLYDSLALLLFLASEGHCPRWVVGVRTRPFAAHSWVQSGSLVLNDQAEHVRAFSPILVV</sequence>
<dbReference type="Pfam" id="PF13471">
    <property type="entry name" value="Transglut_core3"/>
    <property type="match status" value="1"/>
</dbReference>
<keyword evidence="3" id="KW-1185">Reference proteome</keyword>
<dbReference type="RefSeq" id="WP_014426919.1">
    <property type="nucleotide sequence ID" value="NC_017075.1"/>
</dbReference>
<evidence type="ECO:0000259" key="1">
    <source>
        <dbReference type="Pfam" id="PF13471"/>
    </source>
</evidence>
<evidence type="ECO:0000313" key="3">
    <source>
        <dbReference type="Proteomes" id="UP000007883"/>
    </source>
</evidence>
<name>I0HM06_RUBGI</name>
<dbReference type="InterPro" id="IPR053521">
    <property type="entry name" value="McjB-like"/>
</dbReference>
<gene>
    <name evidence="2" type="ordered locus">RGE_06980</name>
</gene>
<dbReference type="PATRIC" id="fig|983917.3.peg.681"/>
<feature type="domain" description="Microcin J25-processing protein McjB C-terminal" evidence="1">
    <location>
        <begin position="131"/>
        <end position="239"/>
    </location>
</feature>
<dbReference type="InterPro" id="IPR032708">
    <property type="entry name" value="McjB_C"/>
</dbReference>